<evidence type="ECO:0000256" key="1">
    <source>
        <dbReference type="SAM" id="MobiDB-lite"/>
    </source>
</evidence>
<dbReference type="Proteomes" id="UP000321328">
    <property type="component" value="Unassembled WGS sequence"/>
</dbReference>
<proteinExistence type="predicted"/>
<feature type="compositionally biased region" description="Low complexity" evidence="1">
    <location>
        <begin position="55"/>
        <end position="72"/>
    </location>
</feature>
<feature type="region of interest" description="Disordered" evidence="1">
    <location>
        <begin position="39"/>
        <end position="72"/>
    </location>
</feature>
<dbReference type="SUPFAM" id="SSF53807">
    <property type="entry name" value="Helical backbone' metal receptor"/>
    <property type="match status" value="1"/>
</dbReference>
<evidence type="ECO:0000313" key="2">
    <source>
        <dbReference type="EMBL" id="GEL18343.1"/>
    </source>
</evidence>
<protein>
    <submittedName>
        <fullName evidence="2">Uncharacterized protein</fullName>
    </submittedName>
</protein>
<organism evidence="2 3">
    <name type="scientific">Pseudonocardia asaccharolytica DSM 44247 = NBRC 16224</name>
    <dbReference type="NCBI Taxonomy" id="1123024"/>
    <lineage>
        <taxon>Bacteria</taxon>
        <taxon>Bacillati</taxon>
        <taxon>Actinomycetota</taxon>
        <taxon>Actinomycetes</taxon>
        <taxon>Pseudonocardiales</taxon>
        <taxon>Pseudonocardiaceae</taxon>
        <taxon>Pseudonocardia</taxon>
    </lineage>
</organism>
<evidence type="ECO:0000313" key="3">
    <source>
        <dbReference type="Proteomes" id="UP000321328"/>
    </source>
</evidence>
<comment type="caution">
    <text evidence="2">The sequence shown here is derived from an EMBL/GenBank/DDBJ whole genome shotgun (WGS) entry which is preliminary data.</text>
</comment>
<sequence length="72" mass="7500">MDTWQEQATLIAEVLGEQERTASVVRDLEARIADVAARHPVPATPVPAEGPPPCSSRGSGAPARRPSRAGSA</sequence>
<accession>A0A511D1D3</accession>
<name>A0A511D1D3_9PSEU</name>
<dbReference type="Gene3D" id="3.40.50.1980">
    <property type="entry name" value="Nitrogenase molybdenum iron protein domain"/>
    <property type="match status" value="1"/>
</dbReference>
<dbReference type="EMBL" id="BJVI01000019">
    <property type="protein sequence ID" value="GEL18343.1"/>
    <property type="molecule type" value="Genomic_DNA"/>
</dbReference>
<gene>
    <name evidence="2" type="ORF">PA7_21800</name>
</gene>
<feature type="compositionally biased region" description="Pro residues" evidence="1">
    <location>
        <begin position="42"/>
        <end position="54"/>
    </location>
</feature>
<keyword evidence="3" id="KW-1185">Reference proteome</keyword>
<reference evidence="2 3" key="1">
    <citation type="submission" date="2019-07" db="EMBL/GenBank/DDBJ databases">
        <title>Whole genome shotgun sequence of Pseudonocardia asaccharolytica NBRC 16224.</title>
        <authorList>
            <person name="Hosoyama A."/>
            <person name="Uohara A."/>
            <person name="Ohji S."/>
            <person name="Ichikawa N."/>
        </authorList>
    </citation>
    <scope>NUCLEOTIDE SEQUENCE [LARGE SCALE GENOMIC DNA]</scope>
    <source>
        <strain evidence="2 3">NBRC 16224</strain>
    </source>
</reference>
<dbReference type="AlphaFoldDB" id="A0A511D1D3"/>